<reference evidence="2" key="1">
    <citation type="journal article" date="2018" name="BMC Genomics">
        <title>Genomic insights into host adaptation between the wheat stripe rust pathogen (Puccinia striiformis f. sp. tritici) and the barley stripe rust pathogen (Puccinia striiformis f. sp. hordei).</title>
        <authorList>
            <person name="Xia C."/>
            <person name="Wang M."/>
            <person name="Yin C."/>
            <person name="Cornejo O.E."/>
            <person name="Hulbert S.H."/>
            <person name="Chen X."/>
        </authorList>
    </citation>
    <scope>NUCLEOTIDE SEQUENCE [LARGE SCALE GENOMIC DNA]</scope>
    <source>
        <strain evidence="2">93-210</strain>
    </source>
</reference>
<organism evidence="1 2">
    <name type="scientific">Puccinia striiformis f. sp. tritici</name>
    <dbReference type="NCBI Taxonomy" id="168172"/>
    <lineage>
        <taxon>Eukaryota</taxon>
        <taxon>Fungi</taxon>
        <taxon>Dikarya</taxon>
        <taxon>Basidiomycota</taxon>
        <taxon>Pucciniomycotina</taxon>
        <taxon>Pucciniomycetes</taxon>
        <taxon>Pucciniales</taxon>
        <taxon>Pucciniaceae</taxon>
        <taxon>Puccinia</taxon>
    </lineage>
</organism>
<evidence type="ECO:0000313" key="2">
    <source>
        <dbReference type="Proteomes" id="UP001060170"/>
    </source>
</evidence>
<reference evidence="2" key="2">
    <citation type="journal article" date="2018" name="Mol. Plant Microbe Interact.">
        <title>Genome sequence resources for the wheat stripe rust pathogen (Puccinia striiformis f. sp. tritici) and the barley stripe rust pathogen (Puccinia striiformis f. sp. hordei).</title>
        <authorList>
            <person name="Xia C."/>
            <person name="Wang M."/>
            <person name="Yin C."/>
            <person name="Cornejo O.E."/>
            <person name="Hulbert S.H."/>
            <person name="Chen X."/>
        </authorList>
    </citation>
    <scope>NUCLEOTIDE SEQUENCE [LARGE SCALE GENOMIC DNA]</scope>
    <source>
        <strain evidence="2">93-210</strain>
    </source>
</reference>
<dbReference type="Proteomes" id="UP001060170">
    <property type="component" value="Chromosome 1"/>
</dbReference>
<gene>
    <name evidence="1" type="ORF">MJO28_001169</name>
</gene>
<keyword evidence="2" id="KW-1185">Reference proteome</keyword>
<evidence type="ECO:0000313" key="1">
    <source>
        <dbReference type="EMBL" id="KAI7963075.1"/>
    </source>
</evidence>
<dbReference type="EMBL" id="CM045865">
    <property type="protein sequence ID" value="KAI7963075.1"/>
    <property type="molecule type" value="Genomic_DNA"/>
</dbReference>
<comment type="caution">
    <text evidence="1">The sequence shown here is derived from an EMBL/GenBank/DDBJ whole genome shotgun (WGS) entry which is preliminary data.</text>
</comment>
<sequence length="370" mass="41631">MNLHTMLLLTHLASIAAAIDDVTEALPRMREVKKMDNSLLATSEDESLSYVSAIHQGHQLAETIILSDKDCFSKVSQRHLPQALFDSESLGGLWDSSIFRENVLTLQDYSQEERIYLLDGFLSTMINAFHANKKSKSPEGPSLHSRFLDIVQQSQRPGGLLDDAFRGPLGKKSNTSKKIAAYLENPPLTMDGREDDVTQYLFIFQLWCKSTRFAFPASDTGTRKGGEDITLQEAMSHVASTLIVLHNSQVCLKMAPSISQKGAKAYSLSQETPEYLFRYGYTLEKTSKVDQFIDSIVGLFSLPYDHYKRLKENKRFKRWAQSKAPLCEIYNQAMAEGKDLSRAVRPLLSYKESISSIKKKLSRGLESAQV</sequence>
<name>A0ACC0EZJ6_9BASI</name>
<accession>A0ACC0EZJ6</accession>
<proteinExistence type="predicted"/>
<protein>
    <submittedName>
        <fullName evidence="1">Uncharacterized protein</fullName>
    </submittedName>
</protein>
<reference evidence="1 2" key="3">
    <citation type="journal article" date="2022" name="Microbiol. Spectr.">
        <title>Folding features and dynamics of 3D genome architecture in plant fungal pathogens.</title>
        <authorList>
            <person name="Xia C."/>
        </authorList>
    </citation>
    <scope>NUCLEOTIDE SEQUENCE [LARGE SCALE GENOMIC DNA]</scope>
    <source>
        <strain evidence="1 2">93-210</strain>
    </source>
</reference>